<gene>
    <name evidence="4" type="ORF">DU506_03375</name>
</gene>
<dbReference type="PANTHER" id="PTHR21666:SF270">
    <property type="entry name" value="MUREIN HYDROLASE ACTIVATOR ENVC"/>
    <property type="match status" value="1"/>
</dbReference>
<dbReference type="AlphaFoldDB" id="A0A368U8S8"/>
<feature type="region of interest" description="Disordered" evidence="1">
    <location>
        <begin position="171"/>
        <end position="197"/>
    </location>
</feature>
<sequence>MAQCTLARKRCHAGWADRSRLSAPFIGVLIVIALLSGCASTSETPQRVSVSSSNNLAGNNISGNWVVVRRGDTLGKLASRANVPLERLQRFNPGVDSHRLTVGQRLLMPTQQERAPSGGPYRYQVRPGDTYSAIARHFATTPARIQQANSGISPTQLRIGQVISVPLRGTSTITASSGSRTTPSQRNTTSPTPAASINMDLPASARQWAWPLNDYRIVRRFGPDSRGTLQPMLLATEAGAKALAVAPGEVRFASTMRQLGQVVIVHHDNNLQSVYALCDKLLVKESTTVSRGDPLCEVGQSVTSQRYDLLFDLRQAGKPIDPRQVLK</sequence>
<name>A0A368U8S8_9GAMM</name>
<evidence type="ECO:0000313" key="4">
    <source>
        <dbReference type="EMBL" id="RCV93365.1"/>
    </source>
</evidence>
<dbReference type="Pfam" id="PF01551">
    <property type="entry name" value="Peptidase_M23"/>
    <property type="match status" value="1"/>
</dbReference>
<dbReference type="CDD" id="cd00118">
    <property type="entry name" value="LysM"/>
    <property type="match status" value="2"/>
</dbReference>
<dbReference type="EMBL" id="QPIJ01000003">
    <property type="protein sequence ID" value="RCV93365.1"/>
    <property type="molecule type" value="Genomic_DNA"/>
</dbReference>
<dbReference type="InterPro" id="IPR050570">
    <property type="entry name" value="Cell_wall_metabolism_enzyme"/>
</dbReference>
<keyword evidence="2" id="KW-0472">Membrane</keyword>
<feature type="domain" description="LysM" evidence="3">
    <location>
        <begin position="121"/>
        <end position="165"/>
    </location>
</feature>
<comment type="caution">
    <text evidence="4">The sequence shown here is derived from an EMBL/GenBank/DDBJ whole genome shotgun (WGS) entry which is preliminary data.</text>
</comment>
<feature type="compositionally biased region" description="Polar residues" evidence="1">
    <location>
        <begin position="171"/>
        <end position="195"/>
    </location>
</feature>
<dbReference type="OrthoDB" id="9795421at2"/>
<dbReference type="InterPro" id="IPR011055">
    <property type="entry name" value="Dup_hybrid_motif"/>
</dbReference>
<organism evidence="4 5">
    <name type="scientific">Vreelandella rituensis</name>
    <dbReference type="NCBI Taxonomy" id="2282306"/>
    <lineage>
        <taxon>Bacteria</taxon>
        <taxon>Pseudomonadati</taxon>
        <taxon>Pseudomonadota</taxon>
        <taxon>Gammaproteobacteria</taxon>
        <taxon>Oceanospirillales</taxon>
        <taxon>Halomonadaceae</taxon>
        <taxon>Vreelandella</taxon>
    </lineage>
</organism>
<dbReference type="InterPro" id="IPR016047">
    <property type="entry name" value="M23ase_b-sheet_dom"/>
</dbReference>
<evidence type="ECO:0000256" key="2">
    <source>
        <dbReference type="SAM" id="Phobius"/>
    </source>
</evidence>
<evidence type="ECO:0000313" key="5">
    <source>
        <dbReference type="Proteomes" id="UP000253204"/>
    </source>
</evidence>
<dbReference type="SUPFAM" id="SSF54106">
    <property type="entry name" value="LysM domain"/>
    <property type="match status" value="2"/>
</dbReference>
<dbReference type="InterPro" id="IPR018392">
    <property type="entry name" value="LysM"/>
</dbReference>
<accession>A0A368U8S8</accession>
<dbReference type="GO" id="GO:0004222">
    <property type="term" value="F:metalloendopeptidase activity"/>
    <property type="evidence" value="ECO:0007669"/>
    <property type="project" value="TreeGrafter"/>
</dbReference>
<evidence type="ECO:0000256" key="1">
    <source>
        <dbReference type="SAM" id="MobiDB-lite"/>
    </source>
</evidence>
<keyword evidence="2" id="KW-0812">Transmembrane</keyword>
<feature type="transmembrane region" description="Helical" evidence="2">
    <location>
        <begin position="21"/>
        <end position="42"/>
    </location>
</feature>
<proteinExistence type="predicted"/>
<dbReference type="SMART" id="SM00257">
    <property type="entry name" value="LysM"/>
    <property type="match status" value="2"/>
</dbReference>
<evidence type="ECO:0000259" key="3">
    <source>
        <dbReference type="PROSITE" id="PS51782"/>
    </source>
</evidence>
<protein>
    <submittedName>
        <fullName evidence="4">LysM peptidoglycan-binding domain-containing protein</fullName>
    </submittedName>
</protein>
<feature type="domain" description="LysM" evidence="3">
    <location>
        <begin position="64"/>
        <end position="108"/>
    </location>
</feature>
<dbReference type="Proteomes" id="UP000253204">
    <property type="component" value="Unassembled WGS sequence"/>
</dbReference>
<dbReference type="InterPro" id="IPR036779">
    <property type="entry name" value="LysM_dom_sf"/>
</dbReference>
<dbReference type="Gene3D" id="2.70.70.10">
    <property type="entry name" value="Glucose Permease (Domain IIA)"/>
    <property type="match status" value="1"/>
</dbReference>
<keyword evidence="2" id="KW-1133">Transmembrane helix</keyword>
<dbReference type="PANTHER" id="PTHR21666">
    <property type="entry name" value="PEPTIDASE-RELATED"/>
    <property type="match status" value="1"/>
</dbReference>
<dbReference type="SUPFAM" id="SSF51261">
    <property type="entry name" value="Duplicated hybrid motif"/>
    <property type="match status" value="1"/>
</dbReference>
<dbReference type="Pfam" id="PF01476">
    <property type="entry name" value="LysM"/>
    <property type="match status" value="2"/>
</dbReference>
<dbReference type="Gene3D" id="3.10.350.10">
    <property type="entry name" value="LysM domain"/>
    <property type="match status" value="2"/>
</dbReference>
<reference evidence="4 5" key="1">
    <citation type="submission" date="2018-07" db="EMBL/GenBank/DDBJ databases">
        <title>Halomonas rutogse sp. nov., isolated from Lake TangqianCo on Tibetan Plateau.</title>
        <authorList>
            <person name="Lu H."/>
            <person name="Xing P."/>
            <person name="Wu Q."/>
        </authorList>
    </citation>
    <scope>NUCLEOTIDE SEQUENCE [LARGE SCALE GENOMIC DNA]</scope>
    <source>
        <strain evidence="4 5">TQ8S</strain>
    </source>
</reference>
<dbReference type="CDD" id="cd12797">
    <property type="entry name" value="M23_peptidase"/>
    <property type="match status" value="1"/>
</dbReference>
<keyword evidence="5" id="KW-1185">Reference proteome</keyword>
<dbReference type="PROSITE" id="PS51782">
    <property type="entry name" value="LYSM"/>
    <property type="match status" value="2"/>
</dbReference>